<name>A0A099T280_METMT</name>
<reference evidence="2 3" key="1">
    <citation type="submission" date="2014-09" db="EMBL/GenBank/DDBJ databases">
        <title>Draft genome sequence of an obligately methylotrophic methanogen, Methanococcoides methylutens, isolated from marine sediment.</title>
        <authorList>
            <person name="Guan Y."/>
            <person name="Ngugi D.K."/>
            <person name="Blom J."/>
            <person name="Ali S."/>
            <person name="Ferry J.G."/>
            <person name="Stingl U."/>
        </authorList>
    </citation>
    <scope>NUCLEOTIDE SEQUENCE [LARGE SCALE GENOMIC DNA]</scope>
    <source>
        <strain evidence="2 3">DSM 2657</strain>
    </source>
</reference>
<comment type="caution">
    <text evidence="2">The sequence shown here is derived from an EMBL/GenBank/DDBJ whole genome shotgun (WGS) entry which is preliminary data.</text>
</comment>
<dbReference type="RefSeq" id="WP_048193624.1">
    <property type="nucleotide sequence ID" value="NZ_CAAGSM010000002.1"/>
</dbReference>
<evidence type="ECO:0000313" key="2">
    <source>
        <dbReference type="EMBL" id="KGK99212.1"/>
    </source>
</evidence>
<protein>
    <submittedName>
        <fullName evidence="2">Uncharacterized protein</fullName>
    </submittedName>
</protein>
<evidence type="ECO:0000313" key="3">
    <source>
        <dbReference type="Proteomes" id="UP000029859"/>
    </source>
</evidence>
<sequence>MVQNEIIEDFALAMKDHIVDNCELVEPVVTKTGKKQSEQTIKRRFDCSLKYAILNTVLENNGLKLPELYKRSKWDNYPSFKKGLSNLCTKGYIDKSGTRMNYRYYITETGKFHAEKPTFELDTYFAKLKSRVDKITFDSLKRIVQDMDDDAMVRFAQSVVGGIDIESYLGEAMRDEYNNIKSQNASLQSSNSSLQSTVSSLRNEVGGIKSNVFDLDKHVADGRSITCHEADENELYGKKYDNMDDYVSDIENSLESAYMKISELKDGIISDEEKQDIIDEKKRKLVIVPGSNKKPAGGNKAKSVGKSKIPTDESLNRTLLIKDNLGERCSYLCYKKLKYYFPYTTEKQTIVDRLTLNKGDIAVMAVSSATAVNKHLKALKRLTKSQIDNGYESYILLDGREREYVIRFNVHGNDFETITLQSQKEYADNIEHLIETGRIQPDAWR</sequence>
<dbReference type="Gene3D" id="1.10.10.10">
    <property type="entry name" value="Winged helix-like DNA-binding domain superfamily/Winged helix DNA-binding domain"/>
    <property type="match status" value="1"/>
</dbReference>
<proteinExistence type="predicted"/>
<organism evidence="2 3">
    <name type="scientific">Methanococcoides methylutens</name>
    <dbReference type="NCBI Taxonomy" id="2226"/>
    <lineage>
        <taxon>Archaea</taxon>
        <taxon>Methanobacteriati</taxon>
        <taxon>Methanobacteriota</taxon>
        <taxon>Stenosarchaea group</taxon>
        <taxon>Methanomicrobia</taxon>
        <taxon>Methanosarcinales</taxon>
        <taxon>Methanosarcinaceae</taxon>
        <taxon>Methanococcoides</taxon>
    </lineage>
</organism>
<dbReference type="Proteomes" id="UP000029859">
    <property type="component" value="Unassembled WGS sequence"/>
</dbReference>
<keyword evidence="3" id="KW-1185">Reference proteome</keyword>
<dbReference type="EMBL" id="JRHO01000009">
    <property type="protein sequence ID" value="KGK99212.1"/>
    <property type="molecule type" value="Genomic_DNA"/>
</dbReference>
<feature type="region of interest" description="Disordered" evidence="1">
    <location>
        <begin position="289"/>
        <end position="308"/>
    </location>
</feature>
<dbReference type="AlphaFoldDB" id="A0A099T280"/>
<gene>
    <name evidence="2" type="ORF">LI82_04085</name>
</gene>
<dbReference type="InterPro" id="IPR036388">
    <property type="entry name" value="WH-like_DNA-bd_sf"/>
</dbReference>
<accession>A0A099T280</accession>
<evidence type="ECO:0000256" key="1">
    <source>
        <dbReference type="SAM" id="MobiDB-lite"/>
    </source>
</evidence>